<evidence type="ECO:0000256" key="1">
    <source>
        <dbReference type="SAM" id="MobiDB-lite"/>
    </source>
</evidence>
<feature type="region of interest" description="Disordered" evidence="1">
    <location>
        <begin position="50"/>
        <end position="86"/>
    </location>
</feature>
<proteinExistence type="predicted"/>
<name>A0A8S1APQ5_ARCPL</name>
<dbReference type="EMBL" id="CADEBD010000339">
    <property type="protein sequence ID" value="CAB3248386.1"/>
    <property type="molecule type" value="Genomic_DNA"/>
</dbReference>
<dbReference type="AlphaFoldDB" id="A0A8S1APQ5"/>
<feature type="compositionally biased region" description="Basic and acidic residues" evidence="1">
    <location>
        <begin position="50"/>
        <end position="61"/>
    </location>
</feature>
<sequence length="610" mass="65635">MANVVGTSGQCQDDSKQSNLLCETCENKSRKNRDDLTLIGGVKAIVNNDNKFHDRKNDEPTKVSSESKLNKKVKKHDTKTKSTPNNNKLKVSTVIQNSALFTQNQSFVKNSHLVSKPNISNSSVGRGRGRLLALLHSKANVGNNLVTGDSAQFTDNNNLSQLNSSSTINSETRNNLNTIKDANSITNSENELITNIRAASQRDEANISNGSVGRGRGRLLALLHSETKVGNNLVTGDSAQFTNNNNLSQLSSSSTINSETKNNLNTIKDANSITNSENELITNIRAASQRDEANISNGSVGRGRGRLLALLHSETKVGNNLVTGDSAQFTNNNNLSQLSSSSTINSETKNNLNTIKDANSITNSENELITNIRAASQRDEANISNGSVGRGRGRLLALLHSETKVDANSITKTENELITNIRAASQRDEANMSNSSVGRGRGKLITNIRAASQRDEANISNSSLGRGRGRLLAFLHSETKVGNNLVTGDSAQFTNNNNLSQLSSSSTINSETKNNLNKIKDTNSITKTENELITNIRAASQRVEANISNSSVGRGRGNLITNIRAASQRDEADISNSSVGRGRGKLITNIRAASQRDEANISNSSVDRGR</sequence>
<organism evidence="2 3">
    <name type="scientific">Arctia plantaginis</name>
    <name type="common">Wood tiger moth</name>
    <name type="synonym">Phalaena plantaginis</name>
    <dbReference type="NCBI Taxonomy" id="874455"/>
    <lineage>
        <taxon>Eukaryota</taxon>
        <taxon>Metazoa</taxon>
        <taxon>Ecdysozoa</taxon>
        <taxon>Arthropoda</taxon>
        <taxon>Hexapoda</taxon>
        <taxon>Insecta</taxon>
        <taxon>Pterygota</taxon>
        <taxon>Neoptera</taxon>
        <taxon>Endopterygota</taxon>
        <taxon>Lepidoptera</taxon>
        <taxon>Glossata</taxon>
        <taxon>Ditrysia</taxon>
        <taxon>Noctuoidea</taxon>
        <taxon>Erebidae</taxon>
        <taxon>Arctiinae</taxon>
        <taxon>Arctia</taxon>
    </lineage>
</organism>
<dbReference type="Proteomes" id="UP000494256">
    <property type="component" value="Unassembled WGS sequence"/>
</dbReference>
<reference evidence="2 3" key="1">
    <citation type="submission" date="2020-04" db="EMBL/GenBank/DDBJ databases">
        <authorList>
            <person name="Wallbank WR R."/>
            <person name="Pardo Diaz C."/>
            <person name="Kozak K."/>
            <person name="Martin S."/>
            <person name="Jiggins C."/>
            <person name="Moest M."/>
            <person name="Warren A I."/>
            <person name="Byers J.R.P. K."/>
            <person name="Montejo-Kovacevich G."/>
            <person name="Yen C E."/>
        </authorList>
    </citation>
    <scope>NUCLEOTIDE SEQUENCE [LARGE SCALE GENOMIC DNA]</scope>
</reference>
<evidence type="ECO:0000313" key="2">
    <source>
        <dbReference type="EMBL" id="CAB3248386.1"/>
    </source>
</evidence>
<comment type="caution">
    <text evidence="2">The sequence shown here is derived from an EMBL/GenBank/DDBJ whole genome shotgun (WGS) entry which is preliminary data.</text>
</comment>
<gene>
    <name evidence="2" type="ORF">APLA_LOCUS12354</name>
</gene>
<dbReference type="OrthoDB" id="8058536at2759"/>
<protein>
    <submittedName>
        <fullName evidence="2">Uncharacterized protein</fullName>
    </submittedName>
</protein>
<evidence type="ECO:0000313" key="3">
    <source>
        <dbReference type="Proteomes" id="UP000494256"/>
    </source>
</evidence>
<accession>A0A8S1APQ5</accession>